<proteinExistence type="predicted"/>
<dbReference type="EMBL" id="JAEFBJ010000109">
    <property type="protein sequence ID" value="KAG7530150.1"/>
    <property type="molecule type" value="Genomic_DNA"/>
</dbReference>
<name>A0A8T1XJN1_ARASU</name>
<feature type="domain" description="Arabidopsis retrotransposon Orf1 C-terminal" evidence="2">
    <location>
        <begin position="195"/>
        <end position="477"/>
    </location>
</feature>
<gene>
    <name evidence="3" type="ORF">ISN44_Un109g000110</name>
</gene>
<evidence type="ECO:0000256" key="1">
    <source>
        <dbReference type="SAM" id="MobiDB-lite"/>
    </source>
</evidence>
<keyword evidence="4" id="KW-1185">Reference proteome</keyword>
<feature type="region of interest" description="Disordered" evidence="1">
    <location>
        <begin position="22"/>
        <end position="50"/>
    </location>
</feature>
<evidence type="ECO:0000259" key="2">
    <source>
        <dbReference type="Pfam" id="PF03078"/>
    </source>
</evidence>
<feature type="compositionally biased region" description="Acidic residues" evidence="1">
    <location>
        <begin position="447"/>
        <end position="458"/>
    </location>
</feature>
<feature type="compositionally biased region" description="Polar residues" evidence="1">
    <location>
        <begin position="459"/>
        <end position="471"/>
    </location>
</feature>
<dbReference type="AlphaFoldDB" id="A0A8T1XJN1"/>
<organism evidence="3 4">
    <name type="scientific">Arabidopsis suecica</name>
    <name type="common">Swedish thale-cress</name>
    <name type="synonym">Cardaminopsis suecica</name>
    <dbReference type="NCBI Taxonomy" id="45249"/>
    <lineage>
        <taxon>Eukaryota</taxon>
        <taxon>Viridiplantae</taxon>
        <taxon>Streptophyta</taxon>
        <taxon>Embryophyta</taxon>
        <taxon>Tracheophyta</taxon>
        <taxon>Spermatophyta</taxon>
        <taxon>Magnoliopsida</taxon>
        <taxon>eudicotyledons</taxon>
        <taxon>Gunneridae</taxon>
        <taxon>Pentapetalae</taxon>
        <taxon>rosids</taxon>
        <taxon>malvids</taxon>
        <taxon>Brassicales</taxon>
        <taxon>Brassicaceae</taxon>
        <taxon>Camelineae</taxon>
        <taxon>Arabidopsis</taxon>
    </lineage>
</organism>
<feature type="domain" description="Arabidopsis retrotransposon Orf1 C-terminal" evidence="2">
    <location>
        <begin position="101"/>
        <end position="194"/>
    </location>
</feature>
<protein>
    <recommendedName>
        <fullName evidence="2">Arabidopsis retrotransposon Orf1 C-terminal domain-containing protein</fullName>
    </recommendedName>
</protein>
<dbReference type="Proteomes" id="UP000694251">
    <property type="component" value="Unassembled WGS sequence"/>
</dbReference>
<accession>A0A8T1XJN1</accession>
<feature type="region of interest" description="Disordered" evidence="1">
    <location>
        <begin position="440"/>
        <end position="490"/>
    </location>
</feature>
<evidence type="ECO:0000313" key="3">
    <source>
        <dbReference type="EMBL" id="KAG7530150.1"/>
    </source>
</evidence>
<sequence>MEIDKQEVEELHLVVAVGRGGDRRRWRSSGVGDRRRRRRKVQRSSSPSFSALFKMSSHSYESSMDADYNVDEAESWSTRPEREAEEYRRFVEETERAVANDREKISRGKRAMTENHELVDEEMEDDAEYILEQTRKTTKSLMKEDKLTPGDYYKALKRNLFWGTRYPHPETMAELGILEDVQLLFEKCHMTTLIEEGLGYLSFTIDDRDYIMAIKTLESMFGFPSGTGTNPKFAREELKSLWNTTGDTTNFNSTRSKSNSIRNPAIHYFQRAMANVPYLREISAIVTNQDKETLDLAMLSFLRYTKDGKTMKGDTNEKPPSMYLLNHLCSYREWALANDKKNTKGPLCIGGVITPMLLSCDVPLRTDPIQPRGMDIAHLKLAHVIKHKVYDGRYAFKFDHPSTGEATILLPVSEMTTITVRNNIDFSPPQEILHDVIGGSAPRNVEEVEGQSDNEETNWENYDTSRRQSVAQHPPVRSPETTLQKTCHPGVMTLPRQGNLLINRENALLRKNPHNTRLTRSGSTRGGRALGWSDHQARDTGVDDDQLGSCRVLDWTLDEVIAEGVICSTNKDELIDNIPLGVNAVILKVDRVLKPDACLWRPSTEKFVMSDAFKTKIAWPCHRIDIDFVDEPVQGVGRRSSYYGKSPLDNIYVTMMHILIFVLLSGARVQVTQPAQLMEYMNLAESHLLRVQVTPPASKVANKKCIMLNCNNSGRKVTKGRVCSTDLGVVIHYVPLGLNASKVWVEVSKIGDPCSENADGDAASVHRQSTPVYNQGSSSDSVPFDFASVFEDTELTAECLRYLHAKHLREPLLQQKETGLLVEAAEESAVLGHLRKKDKKVGFATSGSFPILTDGGAGGLDGEREIYKGDKEVGRHAQQFFTNVYASNGRPVSTIDFADFNPTVTPRINEDLTRDFTDAKILDAISQIGDDKAPGPDGILCNGTTIEIRRHFGAKAKEKEAKDDFGLRIQRECRSTPVPARRRKSSDGGGAQDLYCEWSAGF</sequence>
<comment type="caution">
    <text evidence="3">The sequence shown here is derived from an EMBL/GenBank/DDBJ whole genome shotgun (WGS) entry which is preliminary data.</text>
</comment>
<evidence type="ECO:0000313" key="4">
    <source>
        <dbReference type="Proteomes" id="UP000694251"/>
    </source>
</evidence>
<dbReference type="Pfam" id="PF03078">
    <property type="entry name" value="ATHILA"/>
    <property type="match status" value="2"/>
</dbReference>
<dbReference type="InterPro" id="IPR004312">
    <property type="entry name" value="ATHILA_Orf1_C"/>
</dbReference>
<reference evidence="3 4" key="1">
    <citation type="submission" date="2020-12" db="EMBL/GenBank/DDBJ databases">
        <title>Concerted genomic and epigenomic changes stabilize Arabidopsis allopolyploids.</title>
        <authorList>
            <person name="Chen Z."/>
        </authorList>
    </citation>
    <scope>NUCLEOTIDE SEQUENCE [LARGE SCALE GENOMIC DNA]</scope>
    <source>
        <strain evidence="3">As9502</strain>
        <tissue evidence="3">Leaf</tissue>
    </source>
</reference>